<reference evidence="6 7" key="1">
    <citation type="submission" date="2019-11" db="EMBL/GenBank/DDBJ databases">
        <authorList>
            <person name="Dong K."/>
        </authorList>
    </citation>
    <scope>NUCLEOTIDE SEQUENCE [LARGE SCALE GENOMIC DNA]</scope>
    <source>
        <strain evidence="6 7">DK608</strain>
    </source>
</reference>
<keyword evidence="3" id="KW-0238">DNA-binding</keyword>
<dbReference type="GO" id="GO:0032993">
    <property type="term" value="C:protein-DNA complex"/>
    <property type="evidence" value="ECO:0007669"/>
    <property type="project" value="TreeGrafter"/>
</dbReference>
<feature type="domain" description="HTH lysR-type" evidence="5">
    <location>
        <begin position="10"/>
        <end position="67"/>
    </location>
</feature>
<dbReference type="RefSeq" id="WP_155044163.1">
    <property type="nucleotide sequence ID" value="NZ_WMIH01000006.1"/>
</dbReference>
<evidence type="ECO:0000256" key="2">
    <source>
        <dbReference type="ARBA" id="ARBA00023015"/>
    </source>
</evidence>
<dbReference type="PANTHER" id="PTHR30346:SF28">
    <property type="entry name" value="HTH-TYPE TRANSCRIPTIONAL REGULATOR CYNR"/>
    <property type="match status" value="1"/>
</dbReference>
<sequence>MRIGSENLNVNLRHVHAAHAIWRLGTFARAATELGVVPSALSETIRQIEEVIGAPIFDRSQRPPAPTPLGLDFLHDTAPLLEGFRLAIGRARAGAGLETGTLAVGAAPSAIGGLVGPALARFRARHPGIRCRLHDDIAEPLARMVVDGALDLAIAGRARQSPDIRHTLLTRDRFGLACNADHPLAAAGQVRLDQIDPAQIIALNDSTGTRQLLELSGKVPHDLIAGPLLADSTIAQLAMIRAGLGVGLLPENAVNLFGDPRIRFVALADLDLWRSTYLMEPARRAQSHIARAFVAELQP</sequence>
<dbReference type="InterPro" id="IPR005119">
    <property type="entry name" value="LysR_subst-bd"/>
</dbReference>
<keyword evidence="7" id="KW-1185">Reference proteome</keyword>
<keyword evidence="4" id="KW-0804">Transcription</keyword>
<dbReference type="GO" id="GO:0003677">
    <property type="term" value="F:DNA binding"/>
    <property type="evidence" value="ECO:0007669"/>
    <property type="project" value="UniProtKB-KW"/>
</dbReference>
<dbReference type="PANTHER" id="PTHR30346">
    <property type="entry name" value="TRANSCRIPTIONAL DUAL REGULATOR HCAR-RELATED"/>
    <property type="match status" value="1"/>
</dbReference>
<dbReference type="SUPFAM" id="SSF53850">
    <property type="entry name" value="Periplasmic binding protein-like II"/>
    <property type="match status" value="1"/>
</dbReference>
<evidence type="ECO:0000259" key="5">
    <source>
        <dbReference type="PROSITE" id="PS50931"/>
    </source>
</evidence>
<dbReference type="InterPro" id="IPR036390">
    <property type="entry name" value="WH_DNA-bd_sf"/>
</dbReference>
<dbReference type="Pfam" id="PF00126">
    <property type="entry name" value="HTH_1"/>
    <property type="match status" value="1"/>
</dbReference>
<evidence type="ECO:0000313" key="6">
    <source>
        <dbReference type="EMBL" id="MTH64302.1"/>
    </source>
</evidence>
<dbReference type="AlphaFoldDB" id="A0A6L6IYF6"/>
<evidence type="ECO:0000256" key="3">
    <source>
        <dbReference type="ARBA" id="ARBA00023125"/>
    </source>
</evidence>
<name>A0A6L6IYF6_9RHOB</name>
<evidence type="ECO:0000256" key="1">
    <source>
        <dbReference type="ARBA" id="ARBA00009437"/>
    </source>
</evidence>
<dbReference type="Proteomes" id="UP000478740">
    <property type="component" value="Unassembled WGS sequence"/>
</dbReference>
<dbReference type="Gene3D" id="3.40.190.290">
    <property type="match status" value="1"/>
</dbReference>
<organism evidence="6 7">
    <name type="scientific">Paracoccus shanxieyensis</name>
    <dbReference type="NCBI Taxonomy" id="2675752"/>
    <lineage>
        <taxon>Bacteria</taxon>
        <taxon>Pseudomonadati</taxon>
        <taxon>Pseudomonadota</taxon>
        <taxon>Alphaproteobacteria</taxon>
        <taxon>Rhodobacterales</taxon>
        <taxon>Paracoccaceae</taxon>
        <taxon>Paracoccus</taxon>
    </lineage>
</organism>
<protein>
    <submittedName>
        <fullName evidence="6">LysR family transcriptional regulator</fullName>
    </submittedName>
</protein>
<dbReference type="InterPro" id="IPR000847">
    <property type="entry name" value="LysR_HTH_N"/>
</dbReference>
<comment type="similarity">
    <text evidence="1">Belongs to the LysR transcriptional regulatory family.</text>
</comment>
<dbReference type="PROSITE" id="PS50931">
    <property type="entry name" value="HTH_LYSR"/>
    <property type="match status" value="1"/>
</dbReference>
<evidence type="ECO:0000256" key="4">
    <source>
        <dbReference type="ARBA" id="ARBA00023163"/>
    </source>
</evidence>
<dbReference type="SUPFAM" id="SSF46785">
    <property type="entry name" value="Winged helix' DNA-binding domain"/>
    <property type="match status" value="1"/>
</dbReference>
<comment type="caution">
    <text evidence="6">The sequence shown here is derived from an EMBL/GenBank/DDBJ whole genome shotgun (WGS) entry which is preliminary data.</text>
</comment>
<evidence type="ECO:0000313" key="7">
    <source>
        <dbReference type="Proteomes" id="UP000478740"/>
    </source>
</evidence>
<keyword evidence="2" id="KW-0805">Transcription regulation</keyword>
<dbReference type="EMBL" id="WMII01000006">
    <property type="protein sequence ID" value="MTH64302.1"/>
    <property type="molecule type" value="Genomic_DNA"/>
</dbReference>
<dbReference type="GO" id="GO:0003700">
    <property type="term" value="F:DNA-binding transcription factor activity"/>
    <property type="evidence" value="ECO:0007669"/>
    <property type="project" value="InterPro"/>
</dbReference>
<proteinExistence type="inferred from homology"/>
<dbReference type="InterPro" id="IPR036388">
    <property type="entry name" value="WH-like_DNA-bd_sf"/>
</dbReference>
<gene>
    <name evidence="6" type="ORF">GL284_08460</name>
</gene>
<dbReference type="Pfam" id="PF03466">
    <property type="entry name" value="LysR_substrate"/>
    <property type="match status" value="1"/>
</dbReference>
<accession>A0A6L6IYF6</accession>
<dbReference type="Gene3D" id="1.10.10.10">
    <property type="entry name" value="Winged helix-like DNA-binding domain superfamily/Winged helix DNA-binding domain"/>
    <property type="match status" value="1"/>
</dbReference>